<evidence type="ECO:0000313" key="1">
    <source>
        <dbReference type="EMBL" id="MFC7326998.1"/>
    </source>
</evidence>
<dbReference type="EMBL" id="JBHTBH010000002">
    <property type="protein sequence ID" value="MFC7326998.1"/>
    <property type="molecule type" value="Genomic_DNA"/>
</dbReference>
<dbReference type="Proteomes" id="UP001596540">
    <property type="component" value="Unassembled WGS sequence"/>
</dbReference>
<reference evidence="2" key="1">
    <citation type="journal article" date="2019" name="Int. J. Syst. Evol. Microbiol.">
        <title>The Global Catalogue of Microorganisms (GCM) 10K type strain sequencing project: providing services to taxonomists for standard genome sequencing and annotation.</title>
        <authorList>
            <consortium name="The Broad Institute Genomics Platform"/>
            <consortium name="The Broad Institute Genome Sequencing Center for Infectious Disease"/>
            <person name="Wu L."/>
            <person name="Ma J."/>
        </authorList>
    </citation>
    <scope>NUCLEOTIDE SEQUENCE [LARGE SCALE GENOMIC DNA]</scope>
    <source>
        <strain evidence="2">CGMCC 4.7382</strain>
    </source>
</reference>
<proteinExistence type="predicted"/>
<organism evidence="1 2">
    <name type="scientific">Marinactinospora rubrisoli</name>
    <dbReference type="NCBI Taxonomy" id="2715399"/>
    <lineage>
        <taxon>Bacteria</taxon>
        <taxon>Bacillati</taxon>
        <taxon>Actinomycetota</taxon>
        <taxon>Actinomycetes</taxon>
        <taxon>Streptosporangiales</taxon>
        <taxon>Nocardiopsidaceae</taxon>
        <taxon>Marinactinospora</taxon>
    </lineage>
</organism>
<name>A0ABW2KCK1_9ACTN</name>
<evidence type="ECO:0000313" key="2">
    <source>
        <dbReference type="Proteomes" id="UP001596540"/>
    </source>
</evidence>
<accession>A0ABW2KCK1</accession>
<keyword evidence="2" id="KW-1185">Reference proteome</keyword>
<protein>
    <submittedName>
        <fullName evidence="1">Uncharacterized protein</fullName>
    </submittedName>
</protein>
<sequence length="68" mass="7172">MGDPGAEIARDEAERKRLAELAAAAQALVDAGVTVRDAGRVLETSHQRVAQLTDRPGRARVAAALVRP</sequence>
<gene>
    <name evidence="1" type="ORF">ACFQRF_04520</name>
</gene>
<comment type="caution">
    <text evidence="1">The sequence shown here is derived from an EMBL/GenBank/DDBJ whole genome shotgun (WGS) entry which is preliminary data.</text>
</comment>
<dbReference type="RefSeq" id="WP_379869105.1">
    <property type="nucleotide sequence ID" value="NZ_JBHTBH010000002.1"/>
</dbReference>